<dbReference type="AlphaFoldDB" id="A0A176S3B8"/>
<gene>
    <name evidence="1" type="ORF">THIOM_001582</name>
</gene>
<name>A0A176S3B8_9GAMM</name>
<dbReference type="Proteomes" id="UP000076962">
    <property type="component" value="Unassembled WGS sequence"/>
</dbReference>
<sequence length="71" mass="8246">MIRSSKQDYKSPLLNKIGRLLQNSYNLCQSLSKINSNFNIGRHAPWNKQGKPRKPKNGLKHYLKIETTMAF</sequence>
<evidence type="ECO:0000313" key="2">
    <source>
        <dbReference type="Proteomes" id="UP000076962"/>
    </source>
</evidence>
<accession>A0A176S3B8</accession>
<keyword evidence="2" id="KW-1185">Reference proteome</keyword>
<evidence type="ECO:0000313" key="1">
    <source>
        <dbReference type="EMBL" id="OAD22602.1"/>
    </source>
</evidence>
<protein>
    <submittedName>
        <fullName evidence="1">Uncharacterized protein</fullName>
    </submittedName>
</protein>
<reference evidence="1 2" key="1">
    <citation type="submission" date="2016-05" db="EMBL/GenBank/DDBJ databases">
        <title>Single-cell genome of chain-forming Candidatus Thiomargarita nelsonii and comparison to other large sulfur-oxidizing bacteria.</title>
        <authorList>
            <person name="Winkel M."/>
            <person name="Salman V."/>
            <person name="Woyke T."/>
            <person name="Schulz-Vogt H."/>
            <person name="Richter M."/>
            <person name="Flood B."/>
            <person name="Bailey J."/>
            <person name="Amann R."/>
            <person name="Mussmann M."/>
        </authorList>
    </citation>
    <scope>NUCLEOTIDE SEQUENCE [LARGE SCALE GENOMIC DNA]</scope>
    <source>
        <strain evidence="1 2">THI036</strain>
    </source>
</reference>
<comment type="caution">
    <text evidence="1">The sequence shown here is derived from an EMBL/GenBank/DDBJ whole genome shotgun (WGS) entry which is preliminary data.</text>
</comment>
<dbReference type="EMBL" id="LUTY01000841">
    <property type="protein sequence ID" value="OAD22602.1"/>
    <property type="molecule type" value="Genomic_DNA"/>
</dbReference>
<proteinExistence type="predicted"/>
<organism evidence="1 2">
    <name type="scientific">Candidatus Thiomargarita nelsonii</name>
    <dbReference type="NCBI Taxonomy" id="1003181"/>
    <lineage>
        <taxon>Bacteria</taxon>
        <taxon>Pseudomonadati</taxon>
        <taxon>Pseudomonadota</taxon>
        <taxon>Gammaproteobacteria</taxon>
        <taxon>Thiotrichales</taxon>
        <taxon>Thiotrichaceae</taxon>
        <taxon>Thiomargarita</taxon>
    </lineage>
</organism>